<evidence type="ECO:0000313" key="3">
    <source>
        <dbReference type="Proteomes" id="UP001501578"/>
    </source>
</evidence>
<dbReference type="RefSeq" id="WP_343953905.1">
    <property type="nucleotide sequence ID" value="NZ_BAAAHQ010000041.1"/>
</dbReference>
<reference evidence="3" key="1">
    <citation type="journal article" date="2019" name="Int. J. Syst. Evol. Microbiol.">
        <title>The Global Catalogue of Microorganisms (GCM) 10K type strain sequencing project: providing services to taxonomists for standard genome sequencing and annotation.</title>
        <authorList>
            <consortium name="The Broad Institute Genomics Platform"/>
            <consortium name="The Broad Institute Genome Sequencing Center for Infectious Disease"/>
            <person name="Wu L."/>
            <person name="Ma J."/>
        </authorList>
    </citation>
    <scope>NUCLEOTIDE SEQUENCE [LARGE SCALE GENOMIC DNA]</scope>
    <source>
        <strain evidence="3">JCM 11136</strain>
    </source>
</reference>
<feature type="domain" description="AB hydrolase-1" evidence="1">
    <location>
        <begin position="24"/>
        <end position="249"/>
    </location>
</feature>
<dbReference type="PANTHER" id="PTHR43433">
    <property type="entry name" value="HYDROLASE, ALPHA/BETA FOLD FAMILY PROTEIN"/>
    <property type="match status" value="1"/>
</dbReference>
<dbReference type="SUPFAM" id="SSF53474">
    <property type="entry name" value="alpha/beta-Hydrolases"/>
    <property type="match status" value="1"/>
</dbReference>
<dbReference type="Proteomes" id="UP001501578">
    <property type="component" value="Unassembled WGS sequence"/>
</dbReference>
<dbReference type="InterPro" id="IPR029058">
    <property type="entry name" value="AB_hydrolase_fold"/>
</dbReference>
<keyword evidence="2" id="KW-0378">Hydrolase</keyword>
<evidence type="ECO:0000259" key="1">
    <source>
        <dbReference type="Pfam" id="PF12697"/>
    </source>
</evidence>
<comment type="caution">
    <text evidence="2">The sequence shown here is derived from an EMBL/GenBank/DDBJ whole genome shotgun (WGS) entry which is preliminary data.</text>
</comment>
<dbReference type="InterPro" id="IPR050471">
    <property type="entry name" value="AB_hydrolase"/>
</dbReference>
<dbReference type="InterPro" id="IPR000073">
    <property type="entry name" value="AB_hydrolase_1"/>
</dbReference>
<dbReference type="EMBL" id="BAAAHQ010000041">
    <property type="protein sequence ID" value="GAA0947493.1"/>
    <property type="molecule type" value="Genomic_DNA"/>
</dbReference>
<sequence>MTETLRSADGTVIAYEHTGSGPAVVLVGGAFNDRSTTTALADALAPAFTAYRYDRRGRGDSGDTGPFSPEREIEDLAAVIAAAGGRAHVFGHSSGAVLSLEAAARGVPMTSLAVYEPPFRAGDAPRPGADLLARLEKAGDPDEAAALFLTEAADVPAAVVEQMRQSPVWPYLRAQAHTLRHDVALFEPDFAVPAERYRGVGAPVLVMDGGESPGWFHGAADAVAAAVPGARRVTLAGQDHDVLGRPEVLLPELTAFWS</sequence>
<dbReference type="PANTHER" id="PTHR43433:SF5">
    <property type="entry name" value="AB HYDROLASE-1 DOMAIN-CONTAINING PROTEIN"/>
    <property type="match status" value="1"/>
</dbReference>
<keyword evidence="3" id="KW-1185">Reference proteome</keyword>
<dbReference type="GO" id="GO:0016787">
    <property type="term" value="F:hydrolase activity"/>
    <property type="evidence" value="ECO:0007669"/>
    <property type="project" value="UniProtKB-KW"/>
</dbReference>
<organism evidence="2 3">
    <name type="scientific">Nonomuraea longicatena</name>
    <dbReference type="NCBI Taxonomy" id="83682"/>
    <lineage>
        <taxon>Bacteria</taxon>
        <taxon>Bacillati</taxon>
        <taxon>Actinomycetota</taxon>
        <taxon>Actinomycetes</taxon>
        <taxon>Streptosporangiales</taxon>
        <taxon>Streptosporangiaceae</taxon>
        <taxon>Nonomuraea</taxon>
    </lineage>
</organism>
<proteinExistence type="predicted"/>
<gene>
    <name evidence="2" type="ORF">GCM10009560_64080</name>
</gene>
<evidence type="ECO:0000313" key="2">
    <source>
        <dbReference type="EMBL" id="GAA0947493.1"/>
    </source>
</evidence>
<protein>
    <submittedName>
        <fullName evidence="2">Alpha/beta hydrolase</fullName>
    </submittedName>
</protein>
<dbReference type="Pfam" id="PF12697">
    <property type="entry name" value="Abhydrolase_6"/>
    <property type="match status" value="1"/>
</dbReference>
<dbReference type="Gene3D" id="3.40.50.1820">
    <property type="entry name" value="alpha/beta hydrolase"/>
    <property type="match status" value="1"/>
</dbReference>
<accession>A0ABP4BCP3</accession>
<name>A0ABP4BCP3_9ACTN</name>